<dbReference type="InterPro" id="IPR004919">
    <property type="entry name" value="GmrSD_N"/>
</dbReference>
<organism evidence="3 4">
    <name type="scientific">Methylobacterium nodulans (strain LMG 21967 / CNCM I-2342 / ORS 2060)</name>
    <dbReference type="NCBI Taxonomy" id="460265"/>
    <lineage>
        <taxon>Bacteria</taxon>
        <taxon>Pseudomonadati</taxon>
        <taxon>Pseudomonadota</taxon>
        <taxon>Alphaproteobacteria</taxon>
        <taxon>Hyphomicrobiales</taxon>
        <taxon>Methylobacteriaceae</taxon>
        <taxon>Methylobacterium</taxon>
    </lineage>
</organism>
<evidence type="ECO:0000259" key="2">
    <source>
        <dbReference type="Pfam" id="PF07510"/>
    </source>
</evidence>
<feature type="domain" description="GmrSD restriction endonucleases N-terminal" evidence="1">
    <location>
        <begin position="12"/>
        <end position="238"/>
    </location>
</feature>
<evidence type="ECO:0000259" key="1">
    <source>
        <dbReference type="Pfam" id="PF03235"/>
    </source>
</evidence>
<dbReference type="Pfam" id="PF07510">
    <property type="entry name" value="GmrSD_C"/>
    <property type="match status" value="1"/>
</dbReference>
<feature type="domain" description="GmrSD restriction endonucleases C-terminal" evidence="2">
    <location>
        <begin position="416"/>
        <end position="550"/>
    </location>
</feature>
<keyword evidence="3" id="KW-0614">Plasmid</keyword>
<evidence type="ECO:0000313" key="4">
    <source>
        <dbReference type="Proteomes" id="UP000008207"/>
    </source>
</evidence>
<dbReference type="Pfam" id="PF03235">
    <property type="entry name" value="GmrSD_N"/>
    <property type="match status" value="1"/>
</dbReference>
<dbReference type="OrthoDB" id="9798761at2"/>
<protein>
    <recommendedName>
        <fullName evidence="5">DUF262 domain-containing protein</fullName>
    </recommendedName>
</protein>
<dbReference type="EMBL" id="CP001354">
    <property type="protein sequence ID" value="ACL63339.1"/>
    <property type="molecule type" value="Genomic_DNA"/>
</dbReference>
<dbReference type="RefSeq" id="WP_012631435.1">
    <property type="nucleotide sequence ID" value="NC_011888.1"/>
</dbReference>
<dbReference type="PANTHER" id="PTHR35149">
    <property type="entry name" value="SLL5132 PROTEIN"/>
    <property type="match status" value="1"/>
</dbReference>
<dbReference type="KEGG" id="mno:Mnod_7747"/>
<evidence type="ECO:0000313" key="3">
    <source>
        <dbReference type="EMBL" id="ACL63339.1"/>
    </source>
</evidence>
<dbReference type="AlphaFoldDB" id="B8IY49"/>
<sequence>MTTFIQTAHELVGDLLSRQIHYHVPEHQRDYSWTEDEVSQFWEDIWEGSKRDSEHFLGPAVVRTIPPGHSYEIIDGQQRLTTTLILLAALRNSYLERGDSLGGTLQSTYFGHIDRRTRETIPKFTMNSTNNETFKNFIAEIKPMKDFENAEKNRKTKLSNKRLLQAYIFLKGKVDELTMASGTFSSAPLADIEDFLKEKLSVIQIVVSDEADAFALFETLNERGIELSILDLLKNHFFKVADKSRETVKQRWFETLSNLDENVGSKFIRHYWVSKNGRVQAGRLYRVLRDSAKNKADVLRLSEDLLHDSRLYSALTVSDDELWDGRPQQVRDDISTLKLLNASQCLPVLLAAHRKMEDGHFDRVLHLMMVMAVRYSLICQYRTGALEIAYADIAHKISSGELRRAGAVRRELSDLYPRDDDFRSHFCSREIKTAKHARFLLRALDATSTGGIISPVSDAASVNLEHIAPKTKNQHWSIGDLKGESYEGWVYRIGNQALLEKTLNHSIGNGSFTEKKVAFSQSQIALTKPVADRDSWTTAEIQARQVQLADLAVKCWRYDVD</sequence>
<geneLocation type="plasmid" evidence="3 4">
    <name>pMNOD05</name>
</geneLocation>
<gene>
    <name evidence="3" type="ordered locus">Mnod_7747</name>
</gene>
<keyword evidence="4" id="KW-1185">Reference proteome</keyword>
<dbReference type="PANTHER" id="PTHR35149:SF2">
    <property type="entry name" value="DUF262 DOMAIN-CONTAINING PROTEIN"/>
    <property type="match status" value="1"/>
</dbReference>
<dbReference type="Proteomes" id="UP000008207">
    <property type="component" value="Plasmid pMNOD05"/>
</dbReference>
<name>B8IY49_METNO</name>
<evidence type="ECO:0008006" key="5">
    <source>
        <dbReference type="Google" id="ProtNLM"/>
    </source>
</evidence>
<accession>B8IY49</accession>
<reference evidence="4" key="1">
    <citation type="submission" date="2009-01" db="EMBL/GenBank/DDBJ databases">
        <title>Complete sequence of plasmid 5 of Methylobacterium nodulans ORS 2060.</title>
        <authorList>
            <consortium name="US DOE Joint Genome Institute"/>
            <person name="Lucas S."/>
            <person name="Copeland A."/>
            <person name="Lapidus A."/>
            <person name="Glavina del Rio T."/>
            <person name="Dalin E."/>
            <person name="Tice H."/>
            <person name="Bruce D."/>
            <person name="Goodwin L."/>
            <person name="Pitluck S."/>
            <person name="Sims D."/>
            <person name="Brettin T."/>
            <person name="Detter J.C."/>
            <person name="Han C."/>
            <person name="Larimer F."/>
            <person name="Land M."/>
            <person name="Hauser L."/>
            <person name="Kyrpides N."/>
            <person name="Ivanova N."/>
            <person name="Marx C.J."/>
            <person name="Richardson P."/>
        </authorList>
    </citation>
    <scope>NUCLEOTIDE SEQUENCE [LARGE SCALE GENOMIC DNA]</scope>
    <source>
        <strain evidence="4">LMG 21967 / CNCM I-2342 / ORS 2060</strain>
        <plasmid evidence="4">Plasmid pMNOD05</plasmid>
    </source>
</reference>
<dbReference type="HOGENOM" id="CLU_011736_6_1_5"/>
<dbReference type="InterPro" id="IPR011089">
    <property type="entry name" value="GmrSD_C"/>
</dbReference>
<proteinExistence type="predicted"/>